<gene>
    <name evidence="1" type="ORF">TUEID40_04441</name>
</gene>
<sequence>MPPEIGLRRNKRLLVREPRRGLCEWALVDVAVSPQPFIGARAISRAEDLAEVFVSFAEPHAIGLSALCGLWSPVSREEPHGAWMRLHPDARESLLVPLAPGLLVGCGVSAAGYLQPGVAHAPSLSSGTLALDGEREIEFSATDRPSITLDPSGPFSVDVPATLAYAARHRLLAGQRTPMTP</sequence>
<keyword evidence="1" id="KW-0808">Transferase</keyword>
<reference evidence="1" key="1">
    <citation type="submission" date="2019-09" db="EMBL/GenBank/DDBJ databases">
        <authorList>
            <person name="Gross C."/>
            <person name="Bohn E."/>
        </authorList>
    </citation>
    <scope>NUCLEOTIDE SEQUENCE</scope>
    <source>
        <strain evidence="1">ID40</strain>
    </source>
</reference>
<name>A0A5E5R484_PSEAI</name>
<dbReference type="PANTHER" id="PTHR40697">
    <property type="entry name" value="ACETOIN CATABOLISM PROTEIN X"/>
    <property type="match status" value="1"/>
</dbReference>
<keyword evidence="1" id="KW-0418">Kinase</keyword>
<proteinExistence type="predicted"/>
<dbReference type="InterPro" id="IPR039065">
    <property type="entry name" value="AcoX-like"/>
</dbReference>
<protein>
    <submittedName>
        <fullName evidence="1">ATP-NAD kinase</fullName>
    </submittedName>
</protein>
<organism evidence="1">
    <name type="scientific">Pseudomonas aeruginosa</name>
    <dbReference type="NCBI Taxonomy" id="287"/>
    <lineage>
        <taxon>Bacteria</taxon>
        <taxon>Pseudomonadati</taxon>
        <taxon>Pseudomonadota</taxon>
        <taxon>Gammaproteobacteria</taxon>
        <taxon>Pseudomonadales</taxon>
        <taxon>Pseudomonadaceae</taxon>
        <taxon>Pseudomonas</taxon>
    </lineage>
</organism>
<dbReference type="GO" id="GO:0016301">
    <property type="term" value="F:kinase activity"/>
    <property type="evidence" value="ECO:0007669"/>
    <property type="project" value="UniProtKB-KW"/>
</dbReference>
<dbReference type="EMBL" id="LR700248">
    <property type="protein sequence ID" value="VVH83246.1"/>
    <property type="molecule type" value="Genomic_DNA"/>
</dbReference>
<evidence type="ECO:0000313" key="1">
    <source>
        <dbReference type="EMBL" id="VVH83246.1"/>
    </source>
</evidence>
<dbReference type="AlphaFoldDB" id="A0A5E5R484"/>
<dbReference type="PANTHER" id="PTHR40697:SF3">
    <property type="entry name" value="ACETOIN CATABOLISM PROTEIN X"/>
    <property type="match status" value="1"/>
</dbReference>
<accession>A0A5E5R484</accession>